<comment type="similarity">
    <text evidence="1 3">Belongs to the short-chain dehydrogenases/reductases (SDR) family.</text>
</comment>
<sequence>MIRQLTNKIVLITGASSGIGESVARIFHQNGNHVIILGRRLEKLMEIKSDLESKNTSSKVVALECDVSSQSSIEKMVSSLPEDMKNIDILVNNAGLALGVDQVSNFSIDDMNKVIDTNVKGLFSVTRTLLPGMISRNEGHIFNVSSIAGSMPYPNGSIYCASKAAVNAFNEVLRMEVVSTKIRVTNVSPGLVETNFSVVRFNGDNDKAKKPYVGIDPLVADDIADNIFYCASRPQHVQITNIEIMANNQASTTVISRN</sequence>
<evidence type="ECO:0000256" key="3">
    <source>
        <dbReference type="RuleBase" id="RU000363"/>
    </source>
</evidence>
<dbReference type="PANTHER" id="PTHR42901">
    <property type="entry name" value="ALCOHOL DEHYDROGENASE"/>
    <property type="match status" value="1"/>
</dbReference>
<organism evidence="4 5">
    <name type="scientific">Cavenderia fasciculata</name>
    <name type="common">Slime mold</name>
    <name type="synonym">Dictyostelium fasciculatum</name>
    <dbReference type="NCBI Taxonomy" id="261658"/>
    <lineage>
        <taxon>Eukaryota</taxon>
        <taxon>Amoebozoa</taxon>
        <taxon>Evosea</taxon>
        <taxon>Eumycetozoa</taxon>
        <taxon>Dictyostelia</taxon>
        <taxon>Acytosteliales</taxon>
        <taxon>Cavenderiaceae</taxon>
        <taxon>Cavenderia</taxon>
    </lineage>
</organism>
<dbReference type="STRING" id="1054147.F4PQE6"/>
<accession>F4PQE6</accession>
<dbReference type="PRINTS" id="PR00080">
    <property type="entry name" value="SDRFAMILY"/>
</dbReference>
<evidence type="ECO:0000313" key="5">
    <source>
        <dbReference type="Proteomes" id="UP000007797"/>
    </source>
</evidence>
<dbReference type="KEGG" id="dfa:DFA_04739"/>
<evidence type="ECO:0000256" key="1">
    <source>
        <dbReference type="ARBA" id="ARBA00006484"/>
    </source>
</evidence>
<dbReference type="Proteomes" id="UP000007797">
    <property type="component" value="Unassembled WGS sequence"/>
</dbReference>
<gene>
    <name evidence="4" type="primary">pksB</name>
    <name evidence="4" type="ORF">DFA_04739</name>
</gene>
<name>F4PQE6_CACFS</name>
<dbReference type="PANTHER" id="PTHR42901:SF1">
    <property type="entry name" value="ALCOHOL DEHYDROGENASE"/>
    <property type="match status" value="1"/>
</dbReference>
<dbReference type="InterPro" id="IPR036291">
    <property type="entry name" value="NAD(P)-bd_dom_sf"/>
</dbReference>
<dbReference type="Gene3D" id="3.40.50.720">
    <property type="entry name" value="NAD(P)-binding Rossmann-like Domain"/>
    <property type="match status" value="1"/>
</dbReference>
<dbReference type="EMBL" id="GL883009">
    <property type="protein sequence ID" value="EGG22609.1"/>
    <property type="molecule type" value="Genomic_DNA"/>
</dbReference>
<evidence type="ECO:0000256" key="2">
    <source>
        <dbReference type="ARBA" id="ARBA00023002"/>
    </source>
</evidence>
<protein>
    <submittedName>
        <fullName evidence="4">Short-chain dehydrogenase/reductase family protein</fullName>
    </submittedName>
</protein>
<keyword evidence="2" id="KW-0560">Oxidoreductase</keyword>
<dbReference type="AlphaFoldDB" id="F4PQE6"/>
<proteinExistence type="inferred from homology"/>
<dbReference type="PROSITE" id="PS00061">
    <property type="entry name" value="ADH_SHORT"/>
    <property type="match status" value="1"/>
</dbReference>
<dbReference type="GO" id="GO:0016616">
    <property type="term" value="F:oxidoreductase activity, acting on the CH-OH group of donors, NAD or NADP as acceptor"/>
    <property type="evidence" value="ECO:0007669"/>
    <property type="project" value="UniProtKB-ARBA"/>
</dbReference>
<dbReference type="InterPro" id="IPR020904">
    <property type="entry name" value="Sc_DH/Rdtase_CS"/>
</dbReference>
<dbReference type="PRINTS" id="PR00081">
    <property type="entry name" value="GDHRDH"/>
</dbReference>
<dbReference type="Pfam" id="PF00106">
    <property type="entry name" value="adh_short"/>
    <property type="match status" value="1"/>
</dbReference>
<dbReference type="OrthoDB" id="6251714at2759"/>
<dbReference type="RefSeq" id="XP_004360460.1">
    <property type="nucleotide sequence ID" value="XM_004360403.1"/>
</dbReference>
<dbReference type="SUPFAM" id="SSF51735">
    <property type="entry name" value="NAD(P)-binding Rossmann-fold domains"/>
    <property type="match status" value="1"/>
</dbReference>
<evidence type="ECO:0000313" key="4">
    <source>
        <dbReference type="EMBL" id="EGG22609.1"/>
    </source>
</evidence>
<keyword evidence="5" id="KW-1185">Reference proteome</keyword>
<reference evidence="5" key="1">
    <citation type="journal article" date="2011" name="Genome Res.">
        <title>Phylogeny-wide analysis of social amoeba genomes highlights ancient origins for complex intercellular communication.</title>
        <authorList>
            <person name="Heidel A.J."/>
            <person name="Lawal H.M."/>
            <person name="Felder M."/>
            <person name="Schilde C."/>
            <person name="Helps N.R."/>
            <person name="Tunggal B."/>
            <person name="Rivero F."/>
            <person name="John U."/>
            <person name="Schleicher M."/>
            <person name="Eichinger L."/>
            <person name="Platzer M."/>
            <person name="Noegel A.A."/>
            <person name="Schaap P."/>
            <person name="Gloeckner G."/>
        </authorList>
    </citation>
    <scope>NUCLEOTIDE SEQUENCE [LARGE SCALE GENOMIC DNA]</scope>
    <source>
        <strain evidence="5">SH3</strain>
    </source>
</reference>
<dbReference type="OMA" id="WRWMWET"/>
<dbReference type="GeneID" id="14874368"/>
<dbReference type="InterPro" id="IPR002347">
    <property type="entry name" value="SDR_fam"/>
</dbReference>
<dbReference type="FunFam" id="3.40.50.720:FF:000047">
    <property type="entry name" value="NADP-dependent L-serine/L-allo-threonine dehydrogenase"/>
    <property type="match status" value="1"/>
</dbReference>